<dbReference type="PANTHER" id="PTHR13301">
    <property type="entry name" value="X-BOX TRANSCRIPTION FACTOR-RELATED"/>
    <property type="match status" value="1"/>
</dbReference>
<dbReference type="Gene3D" id="3.90.550.10">
    <property type="entry name" value="Spore Coat Polysaccharide Biosynthesis Protein SpsA, Chain A"/>
    <property type="match status" value="2"/>
</dbReference>
<evidence type="ECO:0000256" key="4">
    <source>
        <dbReference type="ARBA" id="ARBA00022692"/>
    </source>
</evidence>
<name>A0ABM1GGB4_SOLPN</name>
<keyword evidence="4 9" id="KW-0812">Transmembrane</keyword>
<dbReference type="Pfam" id="PF03552">
    <property type="entry name" value="Cellulose_synt"/>
    <property type="match status" value="2"/>
</dbReference>
<evidence type="ECO:0000256" key="3">
    <source>
        <dbReference type="ARBA" id="ARBA00022679"/>
    </source>
</evidence>
<evidence type="ECO:0000256" key="2">
    <source>
        <dbReference type="ARBA" id="ARBA00022676"/>
    </source>
</evidence>
<evidence type="ECO:0000313" key="11">
    <source>
        <dbReference type="RefSeq" id="XP_015070701.1"/>
    </source>
</evidence>
<evidence type="ECO:0000256" key="8">
    <source>
        <dbReference type="SAM" id="Coils"/>
    </source>
</evidence>
<keyword evidence="8" id="KW-0175">Coiled coil</keyword>
<feature type="transmembrane region" description="Helical" evidence="9">
    <location>
        <begin position="601"/>
        <end position="622"/>
    </location>
</feature>
<evidence type="ECO:0000256" key="9">
    <source>
        <dbReference type="SAM" id="Phobius"/>
    </source>
</evidence>
<evidence type="ECO:0000256" key="6">
    <source>
        <dbReference type="ARBA" id="ARBA00023136"/>
    </source>
</evidence>
<feature type="transmembrane region" description="Helical" evidence="9">
    <location>
        <begin position="15"/>
        <end position="36"/>
    </location>
</feature>
<protein>
    <submittedName>
        <fullName evidence="11">Cellulose synthase-like protein G2</fullName>
    </submittedName>
</protein>
<reference evidence="10" key="1">
    <citation type="journal article" date="2014" name="Nat. Genet.">
        <title>The genome of the stress-tolerant wild tomato species Solanum pennellii.</title>
        <authorList>
            <person name="Bolger A."/>
            <person name="Scossa F."/>
            <person name="Bolger M.E."/>
            <person name="Lanz C."/>
            <person name="Maumus F."/>
            <person name="Tohge T."/>
            <person name="Quesneville H."/>
            <person name="Alseekh S."/>
            <person name="Sorensen I."/>
            <person name="Lichtenstein G."/>
            <person name="Fich E.A."/>
            <person name="Conte M."/>
            <person name="Keller H."/>
            <person name="Schneeberger K."/>
            <person name="Schwacke R."/>
            <person name="Ofner I."/>
            <person name="Vrebalov J."/>
            <person name="Xu Y."/>
            <person name="Osorio S."/>
            <person name="Aflitos S.A."/>
            <person name="Schijlen E."/>
            <person name="Jimenez-Gomez J.M."/>
            <person name="Ryngajllo M."/>
            <person name="Kimura S."/>
            <person name="Kumar R."/>
            <person name="Koenig D."/>
            <person name="Headland L.R."/>
            <person name="Maloof J.N."/>
            <person name="Sinha N."/>
            <person name="van Ham R.C."/>
            <person name="Lankhorst R.K."/>
            <person name="Mao L."/>
            <person name="Vogel A."/>
            <person name="Arsova B."/>
            <person name="Panstruga R."/>
            <person name="Fei Z."/>
            <person name="Rose J.K."/>
            <person name="Zamir D."/>
            <person name="Carrari F."/>
            <person name="Giovannoni J.J."/>
            <person name="Weigel D."/>
            <person name="Usadel B."/>
            <person name="Fernie A.R."/>
        </authorList>
    </citation>
    <scope>NUCLEOTIDE SEQUENCE [LARGE SCALE GENOMIC DNA]</scope>
    <source>
        <strain evidence="10">cv. LA0716</strain>
    </source>
</reference>
<keyword evidence="6 9" id="KW-0472">Membrane</keyword>
<accession>A0ABM1GGB4</accession>
<dbReference type="InterPro" id="IPR029044">
    <property type="entry name" value="Nucleotide-diphossugar_trans"/>
</dbReference>
<evidence type="ECO:0000256" key="1">
    <source>
        <dbReference type="ARBA" id="ARBA00004127"/>
    </source>
</evidence>
<dbReference type="GeneID" id="107015053"/>
<feature type="transmembrane region" description="Helical" evidence="9">
    <location>
        <begin position="717"/>
        <end position="740"/>
    </location>
</feature>
<evidence type="ECO:0000256" key="7">
    <source>
        <dbReference type="ARBA" id="ARBA00023316"/>
    </source>
</evidence>
<proteinExistence type="predicted"/>
<feature type="transmembrane region" description="Helical" evidence="9">
    <location>
        <begin position="48"/>
        <end position="67"/>
    </location>
</feature>
<keyword evidence="2" id="KW-0328">Glycosyltransferase</keyword>
<reference evidence="11" key="2">
    <citation type="submission" date="2025-08" db="UniProtKB">
        <authorList>
            <consortium name="RefSeq"/>
        </authorList>
    </citation>
    <scope>IDENTIFICATION</scope>
</reference>
<evidence type="ECO:0000256" key="5">
    <source>
        <dbReference type="ARBA" id="ARBA00022989"/>
    </source>
</evidence>
<keyword evidence="5 9" id="KW-1133">Transmembrane helix</keyword>
<feature type="transmembrane region" description="Helical" evidence="9">
    <location>
        <begin position="654"/>
        <end position="675"/>
    </location>
</feature>
<evidence type="ECO:0000313" key="10">
    <source>
        <dbReference type="Proteomes" id="UP000694930"/>
    </source>
</evidence>
<dbReference type="SUPFAM" id="SSF53448">
    <property type="entry name" value="Nucleotide-diphospho-sugar transferases"/>
    <property type="match status" value="1"/>
</dbReference>
<feature type="transmembrane region" description="Helical" evidence="9">
    <location>
        <begin position="564"/>
        <end position="581"/>
    </location>
</feature>
<keyword evidence="3" id="KW-0808">Transferase</keyword>
<sequence length="741" mass="84854">METLPLLQKCTVDTFSAIVTRTHTFIHSIAILFMLYYRLIINLNEIPISFLPYWFLIFVSELILSFLRTLDSAHIFSPVTRYVYPENLPPDDELPAIDVFVCTADPIKEPALGVMNTVLSAMAIDYPPEKVTVYLSDDGGSVTTLCAVREVWRFGEVWIPFCREFGVKRICPETFFQAADDEINGGKDYLLERENIQKEYEEFKERLKKAQENGGTKDTGVQFGPNRDTVIEIIGQRGCGAKNKGKAKLPSLVYVSREKNTSHPHHFKAGALNVLLRVSGIISNSPYILMLDCDMRSNDPSSARQAMCFHLDPKISPSLAFVQFPQRFRNISKNDIYDSAMRNCFVVRWPGMDGLIGPMLSGTCFYMKRKALYGTAIHKDMDLSELKKYFGSSNEFLNTFITCINDKQYDTGIKEFADNEWIQEARFLASCTYEEESQWGEEIGFLYHSVVEDYFTGFIMHCKGWKSVLCNPSRPAFLGSSTTNLNDTLVQGTRWNSGLVEVLFSRFCPLIYGLKSRMPFLECMCYAYLASQPLYCFPVWFLAIVPQLCLLNGIPIYPKVSSPWFFVYSFLFLSSLSKYLWDVVNTGGTMRTWWNEWRVWMIKSITAYFYGTLDAIMKLYGFRKASFLPTNKVVDDEQLKRYQMGIYNFQASKILIVPLVTLVILNMISFTWGVIGKVILEGRLSDLFGQVFLSFFILMVNYPIIEGMLLRRDKGSIPIFVTLLSILLSFCLLFIGSIFVR</sequence>
<feature type="coiled-coil region" evidence="8">
    <location>
        <begin position="186"/>
        <end position="213"/>
    </location>
</feature>
<comment type="subcellular location">
    <subcellularLocation>
        <location evidence="1">Endomembrane system</location>
        <topology evidence="1">Multi-pass membrane protein</topology>
    </subcellularLocation>
</comment>
<dbReference type="Proteomes" id="UP000694930">
    <property type="component" value="Chromosome 3"/>
</dbReference>
<keyword evidence="10" id="KW-1185">Reference proteome</keyword>
<feature type="transmembrane region" description="Helical" evidence="9">
    <location>
        <begin position="687"/>
        <end position="705"/>
    </location>
</feature>
<keyword evidence="7" id="KW-0961">Cell wall biogenesis/degradation</keyword>
<dbReference type="InterPro" id="IPR005150">
    <property type="entry name" value="Cellulose_synth"/>
</dbReference>
<dbReference type="RefSeq" id="XP_015070701.1">
    <property type="nucleotide sequence ID" value="XM_015215215.2"/>
</dbReference>
<gene>
    <name evidence="11" type="primary">LOC107015053</name>
</gene>
<organism evidence="10 11">
    <name type="scientific">Solanum pennellii</name>
    <name type="common">Tomato</name>
    <name type="synonym">Lycopersicon pennellii</name>
    <dbReference type="NCBI Taxonomy" id="28526"/>
    <lineage>
        <taxon>Eukaryota</taxon>
        <taxon>Viridiplantae</taxon>
        <taxon>Streptophyta</taxon>
        <taxon>Embryophyta</taxon>
        <taxon>Tracheophyta</taxon>
        <taxon>Spermatophyta</taxon>
        <taxon>Magnoliopsida</taxon>
        <taxon>eudicotyledons</taxon>
        <taxon>Gunneridae</taxon>
        <taxon>Pentapetalae</taxon>
        <taxon>asterids</taxon>
        <taxon>lamiids</taxon>
        <taxon>Solanales</taxon>
        <taxon>Solanaceae</taxon>
        <taxon>Solanoideae</taxon>
        <taxon>Solaneae</taxon>
        <taxon>Solanum</taxon>
        <taxon>Solanum subgen. Lycopersicon</taxon>
    </lineage>
</organism>
<feature type="transmembrane region" description="Helical" evidence="9">
    <location>
        <begin position="537"/>
        <end position="557"/>
    </location>
</feature>